<dbReference type="AlphaFoldDB" id="A0A1K2FAL6"/>
<evidence type="ECO:0000313" key="2">
    <source>
        <dbReference type="Proteomes" id="UP000181909"/>
    </source>
</evidence>
<evidence type="ECO:0000313" key="1">
    <source>
        <dbReference type="EMBL" id="SFY44578.1"/>
    </source>
</evidence>
<accession>A0A1K2FAL6</accession>
<proteinExistence type="predicted"/>
<protein>
    <submittedName>
        <fullName evidence="1">Uncharacterized protein</fullName>
    </submittedName>
</protein>
<name>A0A1K2FAL6_STRAR</name>
<reference evidence="1 2" key="1">
    <citation type="submission" date="2016-11" db="EMBL/GenBank/DDBJ databases">
        <authorList>
            <person name="Jaros S."/>
            <person name="Januszkiewicz K."/>
            <person name="Wedrychowicz H."/>
        </authorList>
    </citation>
    <scope>NUCLEOTIDE SEQUENCE [LARGE SCALE GENOMIC DNA]</scope>
    <source>
        <strain evidence="1 2">OK807</strain>
    </source>
</reference>
<organism evidence="1 2">
    <name type="scientific">Streptomyces atratus</name>
    <dbReference type="NCBI Taxonomy" id="1893"/>
    <lineage>
        <taxon>Bacteria</taxon>
        <taxon>Bacillati</taxon>
        <taxon>Actinomycetota</taxon>
        <taxon>Actinomycetes</taxon>
        <taxon>Kitasatosporales</taxon>
        <taxon>Streptomycetaceae</taxon>
        <taxon>Streptomyces</taxon>
    </lineage>
</organism>
<gene>
    <name evidence="1" type="ORF">SAMN02787144_10497</name>
</gene>
<sequence>MKGIEHVAVAVKEGVIDTGGAGDDRAFSATFGAYLSHPNEAAERPSPWPVSTSDAGFLGRYHSDLTFASTLGDHRLTMAGLGPDLWAIGHSTDGTAIAQCSGQGA</sequence>
<dbReference type="EMBL" id="FPJO01000049">
    <property type="protein sequence ID" value="SFY44578.1"/>
    <property type="molecule type" value="Genomic_DNA"/>
</dbReference>
<dbReference type="Proteomes" id="UP000181909">
    <property type="component" value="Unassembled WGS sequence"/>
</dbReference>